<protein>
    <submittedName>
        <fullName evidence="2">Uncharacterized protein</fullName>
    </submittedName>
</protein>
<evidence type="ECO:0000313" key="2">
    <source>
        <dbReference type="EMBL" id="CAA9350588.1"/>
    </source>
</evidence>
<reference evidence="2" key="1">
    <citation type="submission" date="2020-02" db="EMBL/GenBank/DDBJ databases">
        <authorList>
            <person name="Meier V. D."/>
        </authorList>
    </citation>
    <scope>NUCLEOTIDE SEQUENCE</scope>
    <source>
        <strain evidence="2">AVDCRST_MAG40</strain>
    </source>
</reference>
<organism evidence="2">
    <name type="scientific">uncultured Gemmatimonadaceae bacterium</name>
    <dbReference type="NCBI Taxonomy" id="246130"/>
    <lineage>
        <taxon>Bacteria</taxon>
        <taxon>Pseudomonadati</taxon>
        <taxon>Gemmatimonadota</taxon>
        <taxon>Gemmatimonadia</taxon>
        <taxon>Gemmatimonadales</taxon>
        <taxon>Gemmatimonadaceae</taxon>
        <taxon>environmental samples</taxon>
    </lineage>
</organism>
<sequence length="62" mass="6735">GSYPAQARAPRGRRRAHPKRPGRGDGRGAHHRVRARDRQQAGAVDPQVPVGRGAVRLRPGRA</sequence>
<feature type="region of interest" description="Disordered" evidence="1">
    <location>
        <begin position="1"/>
        <end position="62"/>
    </location>
</feature>
<feature type="non-terminal residue" evidence="2">
    <location>
        <position position="62"/>
    </location>
</feature>
<name>A0A6J4M5M1_9BACT</name>
<proteinExistence type="predicted"/>
<evidence type="ECO:0000256" key="1">
    <source>
        <dbReference type="SAM" id="MobiDB-lite"/>
    </source>
</evidence>
<feature type="non-terminal residue" evidence="2">
    <location>
        <position position="1"/>
    </location>
</feature>
<accession>A0A6J4M5M1</accession>
<feature type="compositionally biased region" description="Basic residues" evidence="1">
    <location>
        <begin position="10"/>
        <end position="21"/>
    </location>
</feature>
<dbReference type="EMBL" id="CADCTX010000793">
    <property type="protein sequence ID" value="CAA9350588.1"/>
    <property type="molecule type" value="Genomic_DNA"/>
</dbReference>
<gene>
    <name evidence="2" type="ORF">AVDCRST_MAG40-2876</name>
</gene>
<dbReference type="AlphaFoldDB" id="A0A6J4M5M1"/>